<dbReference type="Gene3D" id="2.60.120.200">
    <property type="match status" value="6"/>
</dbReference>
<gene>
    <name evidence="5" type="ORF">COX05_02680</name>
</gene>
<dbReference type="InterPro" id="IPR013320">
    <property type="entry name" value="ConA-like_dom_sf"/>
</dbReference>
<dbReference type="Gene3D" id="2.60.120.260">
    <property type="entry name" value="Galactose-binding domain-like"/>
    <property type="match status" value="1"/>
</dbReference>
<feature type="region of interest" description="Disordered" evidence="3">
    <location>
        <begin position="694"/>
        <end position="727"/>
    </location>
</feature>
<feature type="domain" description="LamG-like jellyroll fold" evidence="4">
    <location>
        <begin position="1647"/>
        <end position="1787"/>
    </location>
</feature>
<proteinExistence type="predicted"/>
<name>A0A2H0BG08_UNCKA</name>
<feature type="domain" description="LamG-like jellyroll fold" evidence="4">
    <location>
        <begin position="1191"/>
        <end position="1324"/>
    </location>
</feature>
<feature type="non-terminal residue" evidence="5">
    <location>
        <position position="1"/>
    </location>
</feature>
<dbReference type="Pfam" id="PF13385">
    <property type="entry name" value="Laminin_G_3"/>
    <property type="match status" value="6"/>
</dbReference>
<keyword evidence="2" id="KW-1015">Disulfide bond</keyword>
<sequence length="1789" mass="188714">TPNSVNNGGMEGTYASGVAPGWTCDTGGGATCTEEGSTVHSGSKSQKVSSSAAGIYTSGISTTIGNWYLVDGWLNVSSGFVSFNVGTGSDSGYASRLTNLESTGGWQHYSIIFQSTAATMYVSTHRFSGLPAVWYVDDVSITPLSNVATSFKAWTPVTDTGSNAELVPTGHFDSNITGWSTLATTGYSYETFEWSNGKLHAVNDLVTNTPYFGYANSPVFSVTAGKQYLVEFDLVNNAGTLPQFTIASSDQGGGITSEGYVPSTVGHNRKVFNVITSSGSGRFFFNNYNNVADYTLDNVTVKEIANPLSIHGDSDGVISTSSGVRGNAYTFDGSTGYLRQKTYDVNVGTLSYSTNDIVDSGQTFEDWDNDNGGAAEYMAVVTNSDNTTSWGYLCANITTPLTQSTVYTKKDCSTGANGFNGTSPSGKTPVGYEVRKTDYQITGSMTVGAWVKNPSYSIISKVEDSNSATNYAYNVFVGGQVYTPACFATGANGALICGTTNLRDSNWHFVVAVLDLTGSAKNLYVDGILDSTGGYGTPDDAPQPLQIGSYNKSGVDRYNGGSIDSPFVLDTALTADQIKDIYNSSSEKYTLVSNNESVNGIKESTVSIDANYHNFEISQNGTAASLSVDGATPVTTATNLANEDSYVRLQNSDSTNTASVDWVYVRKYAATSPVATPATEEVGPGPVGYWKFDDPTSTPSGGTSGQAAMDSSGQGNNGVLGSTINADSADPTWRDESMCVSGKCLQFDGTDNYVDVGAGPGVVNTVSFWSRAITTSEHYIDLNGSAYISTAGGTVSATGFTSPTIYVDGVASTTVTANAWHHISVTTVASLNANDLDIGRLEGTDYFNGFIDEVKIYPYVRTAEEVKQDYITGAASAGSNAVLGGNNNLGGNNQELSEGLVGYWKMDESSAGSAQVDRVDSSGNSNTLTDTNTVASGAGKFGNGSDFEYSNSEYVTIADGSQSGLDVGSQLTISTWIKPESFVSTNIILAKYNTTGNQRGYRINTLPSGAIQFLLSTDGSTYSIAATGAASVTLNNWYHVVATYDGTQAKIYINNTFTEVASTNPLALTGDINDNTASFMIGKQDSLLGYTFDGVIDEVRVYNRALSQEEIGRLYNFAPGPVAHYTFDEGEGQSANDISGNDNTGTLGSSTGVDASDPAWTQGKYGKALSFDGTDDYVDAGNKEVFKPNLGSYTVEAWAKSSQNINERIVSVRDDSTSPIRTGFELYADSGKYRFDLTDGTGGYQTVSTSSSYDNLWHHVVGVIDRGNNLNKLYVDGVLENTYTISTLGTINPNAGLIIGKYSTARWNGLIDDVRIYNYARTQAQIIEDMNAGHPAVGTPVGSSVLHLSFDEGYGDTAYDKSPQGNNGDLGGSGQTCPASGTVPCPAWNNDGKLGKALNFDGSNDYVSIPWTTDLPEASLSMWMKSDSSFAGTSIFFEGDGTAVASSPSFEGSSTALRFYVANGCLLSTSYTQGEWTHFVGAWNGSNSYLYKNGKQVATGVCTATESGFSKFVLGSRSGGNPSDVTMDEVKIYPFALTAGQVITDYNQGKAIVFGSTGTESDGVTASNSASRAYCVPGDTATCNPPVAEWKFEEGTGTTADDTSGNGNTGTLTGGPSWTQGRVGKALSFDGVNDWITYPAGVATGGNEITVSGWLKVDGDGTNWARIILGGQVNSTYTLTKVTGADDRILWRPVGNSDNFYSTTTLSRGDWHHFAGTYDSAGGADNVKIYIDGKLDAMFTDTGVIPTNVSSGVIGGESGAHEGGGQTSSFDGQIDQVRIYNYARTPAQI</sequence>
<keyword evidence="1" id="KW-0732">Signal</keyword>
<evidence type="ECO:0000256" key="3">
    <source>
        <dbReference type="SAM" id="MobiDB-lite"/>
    </source>
</evidence>
<feature type="compositionally biased region" description="Polar residues" evidence="3">
    <location>
        <begin position="695"/>
        <end position="726"/>
    </location>
</feature>
<feature type="compositionally biased region" description="Low complexity" evidence="3">
    <location>
        <begin position="1596"/>
        <end position="1615"/>
    </location>
</feature>
<evidence type="ECO:0000256" key="2">
    <source>
        <dbReference type="ARBA" id="ARBA00023157"/>
    </source>
</evidence>
<reference evidence="5 6" key="1">
    <citation type="submission" date="2017-09" db="EMBL/GenBank/DDBJ databases">
        <title>Depth-based differentiation of microbial function through sediment-hosted aquifers and enrichment of novel symbionts in the deep terrestrial subsurface.</title>
        <authorList>
            <person name="Probst A.J."/>
            <person name="Ladd B."/>
            <person name="Jarett J.K."/>
            <person name="Geller-Mcgrath D.E."/>
            <person name="Sieber C.M."/>
            <person name="Emerson J.B."/>
            <person name="Anantharaman K."/>
            <person name="Thomas B.C."/>
            <person name="Malmstrom R."/>
            <person name="Stieglmeier M."/>
            <person name="Klingl A."/>
            <person name="Woyke T."/>
            <person name="Ryan C.M."/>
            <person name="Banfield J.F."/>
        </authorList>
    </citation>
    <scope>NUCLEOTIDE SEQUENCE [LARGE SCALE GENOMIC DNA]</scope>
    <source>
        <strain evidence="5">CG22_combo_CG10-13_8_21_14_all_39_12</strain>
    </source>
</reference>
<dbReference type="PANTHER" id="PTHR42535">
    <property type="entry name" value="OOKINETE PROTEIN, PUTATIVE-RELATED"/>
    <property type="match status" value="1"/>
</dbReference>
<evidence type="ECO:0000313" key="5">
    <source>
        <dbReference type="EMBL" id="PIP56509.1"/>
    </source>
</evidence>
<dbReference type="Proteomes" id="UP000228495">
    <property type="component" value="Unassembled WGS sequence"/>
</dbReference>
<feature type="domain" description="LamG-like jellyroll fold" evidence="4">
    <location>
        <begin position="969"/>
        <end position="1109"/>
    </location>
</feature>
<comment type="caution">
    <text evidence="5">The sequence shown here is derived from an EMBL/GenBank/DDBJ whole genome shotgun (WGS) entry which is preliminary data.</text>
</comment>
<feature type="domain" description="LamG-like jellyroll fold" evidence="4">
    <location>
        <begin position="443"/>
        <end position="576"/>
    </location>
</feature>
<feature type="region of interest" description="Disordered" evidence="3">
    <location>
        <begin position="1596"/>
        <end position="1619"/>
    </location>
</feature>
<protein>
    <recommendedName>
        <fullName evidence="4">LamG-like jellyroll fold domain-containing protein</fullName>
    </recommendedName>
</protein>
<dbReference type="SMART" id="SM00560">
    <property type="entry name" value="LamGL"/>
    <property type="match status" value="5"/>
</dbReference>
<evidence type="ECO:0000256" key="1">
    <source>
        <dbReference type="ARBA" id="ARBA00022729"/>
    </source>
</evidence>
<dbReference type="PANTHER" id="PTHR42535:SF2">
    <property type="entry name" value="CHROMOSOME UNDETERMINED SCAFFOLD_146, WHOLE GENOME SHOTGUN SEQUENCE"/>
    <property type="match status" value="1"/>
</dbReference>
<organism evidence="5 6">
    <name type="scientific">candidate division WWE3 bacterium CG22_combo_CG10-13_8_21_14_all_39_12</name>
    <dbReference type="NCBI Taxonomy" id="1975094"/>
    <lineage>
        <taxon>Bacteria</taxon>
        <taxon>Katanobacteria</taxon>
    </lineage>
</organism>
<accession>A0A2H0BG08</accession>
<feature type="compositionally biased region" description="Polar residues" evidence="3">
    <location>
        <begin position="1133"/>
        <end position="1153"/>
    </location>
</feature>
<dbReference type="InterPro" id="IPR006558">
    <property type="entry name" value="LamG-like"/>
</dbReference>
<evidence type="ECO:0000259" key="4">
    <source>
        <dbReference type="SMART" id="SM00560"/>
    </source>
</evidence>
<dbReference type="SUPFAM" id="SSF49899">
    <property type="entry name" value="Concanavalin A-like lectins/glucanases"/>
    <property type="match status" value="6"/>
</dbReference>
<feature type="region of interest" description="Disordered" evidence="3">
    <location>
        <begin position="1129"/>
        <end position="1153"/>
    </location>
</feature>
<feature type="domain" description="LamG-like jellyroll fold" evidence="4">
    <location>
        <begin position="1419"/>
        <end position="1540"/>
    </location>
</feature>
<feature type="non-terminal residue" evidence="5">
    <location>
        <position position="1789"/>
    </location>
</feature>
<evidence type="ECO:0000313" key="6">
    <source>
        <dbReference type="Proteomes" id="UP000228495"/>
    </source>
</evidence>
<dbReference type="EMBL" id="PCSU01000044">
    <property type="protein sequence ID" value="PIP56509.1"/>
    <property type="molecule type" value="Genomic_DNA"/>
</dbReference>